<keyword evidence="1" id="KW-1133">Transmembrane helix</keyword>
<evidence type="ECO:0000313" key="3">
    <source>
        <dbReference type="Proteomes" id="UP001595974"/>
    </source>
</evidence>
<sequence>MNPHAAPPPGRLWLPLLAAAFALVAVHGIGRFAYTPLLPLLVADGFMGLDAGAAIATWNYVGYLLGAMLAIRLHEPAQIRRILPVALLVNAASTLAQGFTDNLMLFLVLRLINGVSNGVVFVQAPALVLEWLARHGLASLSGLMYFGVGGGLLLSNALANLPADLLHGAARWWPMALAAVPLAWWSARQLGRLDRPQAGAPAQPAASRATPLIDRASLPVFMAYAGAGLGYILPTTFLPVVAREQLPAGHWLQSGAWLILALSTLAAAWLWNRLGSRMGDRNALVLNYVVQGIGVAGPLLWPGTVGVLACALMVGCTFLGSVLLTQRLARALHPHQGPRISAALITLYGFAQLTGPWMARLWLERGGSMSDTYWLGVGALVWATGWTLRTRQVVGHAVAPAGAALPAAPAD</sequence>
<comment type="caution">
    <text evidence="2">The sequence shown here is derived from an EMBL/GenBank/DDBJ whole genome shotgun (WGS) entry which is preliminary data.</text>
</comment>
<keyword evidence="1" id="KW-0812">Transmembrane</keyword>
<keyword evidence="1" id="KW-0472">Membrane</keyword>
<feature type="transmembrane region" description="Helical" evidence="1">
    <location>
        <begin position="254"/>
        <end position="271"/>
    </location>
</feature>
<dbReference type="PANTHER" id="PTHR23537">
    <property type="match status" value="1"/>
</dbReference>
<reference evidence="3" key="1">
    <citation type="journal article" date="2019" name="Int. J. Syst. Evol. Microbiol.">
        <title>The Global Catalogue of Microorganisms (GCM) 10K type strain sequencing project: providing services to taxonomists for standard genome sequencing and annotation.</title>
        <authorList>
            <consortium name="The Broad Institute Genomics Platform"/>
            <consortium name="The Broad Institute Genome Sequencing Center for Infectious Disease"/>
            <person name="Wu L."/>
            <person name="Ma J."/>
        </authorList>
    </citation>
    <scope>NUCLEOTIDE SEQUENCE [LARGE SCALE GENOMIC DNA]</scope>
    <source>
        <strain evidence="3">SHR3</strain>
    </source>
</reference>
<feature type="transmembrane region" description="Helical" evidence="1">
    <location>
        <begin position="221"/>
        <end position="242"/>
    </location>
</feature>
<dbReference type="Pfam" id="PF06779">
    <property type="entry name" value="MFS_4"/>
    <property type="match status" value="1"/>
</dbReference>
<evidence type="ECO:0000313" key="2">
    <source>
        <dbReference type="EMBL" id="MFC5771667.1"/>
    </source>
</evidence>
<feature type="transmembrane region" description="Helical" evidence="1">
    <location>
        <begin position="306"/>
        <end position="328"/>
    </location>
</feature>
<proteinExistence type="predicted"/>
<feature type="transmembrane region" description="Helical" evidence="1">
    <location>
        <begin position="283"/>
        <end position="300"/>
    </location>
</feature>
<dbReference type="RefSeq" id="WP_385961893.1">
    <property type="nucleotide sequence ID" value="NZ_JBHSOG010000098.1"/>
</dbReference>
<feature type="transmembrane region" description="Helical" evidence="1">
    <location>
        <begin position="170"/>
        <end position="187"/>
    </location>
</feature>
<dbReference type="InterPro" id="IPR036259">
    <property type="entry name" value="MFS_trans_sf"/>
</dbReference>
<feature type="transmembrane region" description="Helical" evidence="1">
    <location>
        <begin position="340"/>
        <end position="359"/>
    </location>
</feature>
<feature type="transmembrane region" description="Helical" evidence="1">
    <location>
        <begin position="12"/>
        <end position="34"/>
    </location>
</feature>
<dbReference type="Proteomes" id="UP001595974">
    <property type="component" value="Unassembled WGS sequence"/>
</dbReference>
<dbReference type="Gene3D" id="1.20.1250.20">
    <property type="entry name" value="MFS general substrate transporter like domains"/>
    <property type="match status" value="2"/>
</dbReference>
<accession>A0ABW1AWH2</accession>
<gene>
    <name evidence="2" type="ORF">ACFPTN_20000</name>
</gene>
<dbReference type="PANTHER" id="PTHR23537:SF1">
    <property type="entry name" value="SUGAR TRANSPORTER"/>
    <property type="match status" value="1"/>
</dbReference>
<dbReference type="InterPro" id="IPR010645">
    <property type="entry name" value="MFS_4"/>
</dbReference>
<feature type="transmembrane region" description="Helical" evidence="1">
    <location>
        <begin position="82"/>
        <end position="99"/>
    </location>
</feature>
<dbReference type="SUPFAM" id="SSF103473">
    <property type="entry name" value="MFS general substrate transporter"/>
    <property type="match status" value="1"/>
</dbReference>
<dbReference type="EMBL" id="JBHSOG010000098">
    <property type="protein sequence ID" value="MFC5771667.1"/>
    <property type="molecule type" value="Genomic_DNA"/>
</dbReference>
<name>A0ABW1AWH2_9RHOO</name>
<feature type="transmembrane region" description="Helical" evidence="1">
    <location>
        <begin position="105"/>
        <end position="129"/>
    </location>
</feature>
<organism evidence="2 3">
    <name type="scientific">Thauera sinica</name>
    <dbReference type="NCBI Taxonomy" id="2665146"/>
    <lineage>
        <taxon>Bacteria</taxon>
        <taxon>Pseudomonadati</taxon>
        <taxon>Pseudomonadota</taxon>
        <taxon>Betaproteobacteria</taxon>
        <taxon>Rhodocyclales</taxon>
        <taxon>Zoogloeaceae</taxon>
        <taxon>Thauera</taxon>
    </lineage>
</organism>
<evidence type="ECO:0000256" key="1">
    <source>
        <dbReference type="SAM" id="Phobius"/>
    </source>
</evidence>
<protein>
    <submittedName>
        <fullName evidence="2">YbfB/YjiJ family MFS transporter</fullName>
    </submittedName>
</protein>
<feature type="transmembrane region" description="Helical" evidence="1">
    <location>
        <begin position="136"/>
        <end position="158"/>
    </location>
</feature>
<keyword evidence="3" id="KW-1185">Reference proteome</keyword>
<feature type="transmembrane region" description="Helical" evidence="1">
    <location>
        <begin position="46"/>
        <end position="70"/>
    </location>
</feature>